<proteinExistence type="inferred from homology"/>
<keyword evidence="3 7" id="KW-0479">Metal-binding</keyword>
<sequence length="157" mass="17230">MDLENNTMEAIEKIGNTPDKLIEVLIQCQSLNQQNYITEEQLNLISKGLNIPLSKAYGVASFYSMLSTSKKGKYVIQVCNSGPCYVNNSKTIAKAFQDALGISLGEVTADGLFSLEYTSCFGGCQIAPAVKINDMVYGNLTEEKVWQLVDSLRKEAV</sequence>
<reference evidence="8 9" key="1">
    <citation type="submission" date="2019-10" db="EMBL/GenBank/DDBJ databases">
        <title>Alkaliphilus serpentinus sp. nov. and Alkaliphilus pronyensis sp. nov., two novel anaerobic alkaliphilic species isolated from the serpentinized-hosted hydrothermal field of the Prony Bay (New Caledonia).</title>
        <authorList>
            <person name="Postec A."/>
        </authorList>
    </citation>
    <scope>NUCLEOTIDE SEQUENCE [LARGE SCALE GENOMIC DNA]</scope>
    <source>
        <strain evidence="8 9">LacV</strain>
    </source>
</reference>
<dbReference type="PANTHER" id="PTHR43342:SF1">
    <property type="entry name" value="BIFURCATING [FEFE] HYDROGENASE GAMMA SUBUNIT"/>
    <property type="match status" value="1"/>
</dbReference>
<dbReference type="Proteomes" id="UP000432715">
    <property type="component" value="Unassembled WGS sequence"/>
</dbReference>
<comment type="cofactor">
    <cofactor evidence="6">
        <name>[2Fe-2S] cluster</name>
        <dbReference type="ChEBI" id="CHEBI:190135"/>
    </cofactor>
</comment>
<dbReference type="OrthoDB" id="9807941at2"/>
<organism evidence="8 9">
    <name type="scientific">Alkaliphilus pronyensis</name>
    <dbReference type="NCBI Taxonomy" id="1482732"/>
    <lineage>
        <taxon>Bacteria</taxon>
        <taxon>Bacillati</taxon>
        <taxon>Bacillota</taxon>
        <taxon>Clostridia</taxon>
        <taxon>Peptostreptococcales</taxon>
        <taxon>Natronincolaceae</taxon>
        <taxon>Alkaliphilus</taxon>
    </lineage>
</organism>
<evidence type="ECO:0000256" key="2">
    <source>
        <dbReference type="ARBA" id="ARBA00022714"/>
    </source>
</evidence>
<keyword evidence="2 7" id="KW-0001">2Fe-2S</keyword>
<accession>A0A6I0F8P7</accession>
<dbReference type="InterPro" id="IPR036249">
    <property type="entry name" value="Thioredoxin-like_sf"/>
</dbReference>
<dbReference type="PANTHER" id="PTHR43342">
    <property type="entry name" value="NADH-QUINONE OXIDOREDUCTASE, E SUBUNIT"/>
    <property type="match status" value="1"/>
</dbReference>
<dbReference type="Gene3D" id="1.10.10.1590">
    <property type="entry name" value="NADH-quinone oxidoreductase subunit E"/>
    <property type="match status" value="1"/>
</dbReference>
<dbReference type="InterPro" id="IPR042128">
    <property type="entry name" value="NuoE_dom"/>
</dbReference>
<feature type="binding site" evidence="7">
    <location>
        <position position="124"/>
    </location>
    <ligand>
        <name>[2Fe-2S] cluster</name>
        <dbReference type="ChEBI" id="CHEBI:190135"/>
    </ligand>
</feature>
<feature type="binding site" evidence="7">
    <location>
        <position position="79"/>
    </location>
    <ligand>
        <name>[2Fe-2S] cluster</name>
        <dbReference type="ChEBI" id="CHEBI:190135"/>
    </ligand>
</feature>
<dbReference type="AlphaFoldDB" id="A0A6I0F8P7"/>
<evidence type="ECO:0000313" key="9">
    <source>
        <dbReference type="Proteomes" id="UP000432715"/>
    </source>
</evidence>
<keyword evidence="5 7" id="KW-0411">Iron-sulfur</keyword>
<dbReference type="CDD" id="cd03064">
    <property type="entry name" value="TRX_Fd_NuoE"/>
    <property type="match status" value="1"/>
</dbReference>
<comment type="cofactor">
    <cofactor evidence="7">
        <name>[2Fe-2S] cluster</name>
        <dbReference type="ChEBI" id="CHEBI:190135"/>
    </cofactor>
    <text evidence="7">Binds 1 [2Fe-2S] cluster.</text>
</comment>
<feature type="binding site" evidence="7">
    <location>
        <position position="120"/>
    </location>
    <ligand>
        <name>[2Fe-2S] cluster</name>
        <dbReference type="ChEBI" id="CHEBI:190135"/>
    </ligand>
</feature>
<dbReference type="InterPro" id="IPR041921">
    <property type="entry name" value="NuoE_N"/>
</dbReference>
<dbReference type="GO" id="GO:0051537">
    <property type="term" value="F:2 iron, 2 sulfur cluster binding"/>
    <property type="evidence" value="ECO:0007669"/>
    <property type="project" value="UniProtKB-KW"/>
</dbReference>
<evidence type="ECO:0000256" key="5">
    <source>
        <dbReference type="ARBA" id="ARBA00023014"/>
    </source>
</evidence>
<dbReference type="RefSeq" id="WP_151861053.1">
    <property type="nucleotide sequence ID" value="NZ_WBZC01000024.1"/>
</dbReference>
<dbReference type="GO" id="GO:0046872">
    <property type="term" value="F:metal ion binding"/>
    <property type="evidence" value="ECO:0007669"/>
    <property type="project" value="UniProtKB-KW"/>
</dbReference>
<dbReference type="SUPFAM" id="SSF52833">
    <property type="entry name" value="Thioredoxin-like"/>
    <property type="match status" value="1"/>
</dbReference>
<evidence type="ECO:0000256" key="1">
    <source>
        <dbReference type="ARBA" id="ARBA00010643"/>
    </source>
</evidence>
<evidence type="ECO:0000256" key="4">
    <source>
        <dbReference type="ARBA" id="ARBA00023004"/>
    </source>
</evidence>
<evidence type="ECO:0000313" key="8">
    <source>
        <dbReference type="EMBL" id="KAB3534883.1"/>
    </source>
</evidence>
<comment type="similarity">
    <text evidence="1">Belongs to the complex I 24 kDa subunit family.</text>
</comment>
<dbReference type="Pfam" id="PF01257">
    <property type="entry name" value="2Fe-2S_thioredx"/>
    <property type="match status" value="1"/>
</dbReference>
<dbReference type="GO" id="GO:0016491">
    <property type="term" value="F:oxidoreductase activity"/>
    <property type="evidence" value="ECO:0007669"/>
    <property type="project" value="InterPro"/>
</dbReference>
<dbReference type="Gene3D" id="3.40.30.10">
    <property type="entry name" value="Glutaredoxin"/>
    <property type="match status" value="1"/>
</dbReference>
<keyword evidence="4 7" id="KW-0408">Iron</keyword>
<evidence type="ECO:0000256" key="6">
    <source>
        <dbReference type="ARBA" id="ARBA00034078"/>
    </source>
</evidence>
<keyword evidence="9" id="KW-1185">Reference proteome</keyword>
<dbReference type="InterPro" id="IPR028431">
    <property type="entry name" value="NADP_DH_HndA-like"/>
</dbReference>
<name>A0A6I0F8P7_9FIRM</name>
<evidence type="ECO:0000256" key="3">
    <source>
        <dbReference type="ARBA" id="ARBA00022723"/>
    </source>
</evidence>
<dbReference type="PIRSF" id="PIRSF000216">
    <property type="entry name" value="NADH_DH_24kDa"/>
    <property type="match status" value="1"/>
</dbReference>
<dbReference type="InterPro" id="IPR002023">
    <property type="entry name" value="NuoE-like"/>
</dbReference>
<feature type="binding site" evidence="7">
    <location>
        <position position="84"/>
    </location>
    <ligand>
        <name>[2Fe-2S] cluster</name>
        <dbReference type="ChEBI" id="CHEBI:190135"/>
    </ligand>
</feature>
<gene>
    <name evidence="8" type="ORF">F8154_07805</name>
</gene>
<comment type="caution">
    <text evidence="8">The sequence shown here is derived from an EMBL/GenBank/DDBJ whole genome shotgun (WGS) entry which is preliminary data.</text>
</comment>
<protein>
    <submittedName>
        <fullName evidence="8">NAD(P)H-dependent oxidoreductase subunit E</fullName>
    </submittedName>
</protein>
<dbReference type="EMBL" id="WBZC01000024">
    <property type="protein sequence ID" value="KAB3534883.1"/>
    <property type="molecule type" value="Genomic_DNA"/>
</dbReference>
<evidence type="ECO:0000256" key="7">
    <source>
        <dbReference type="PIRSR" id="PIRSR000216-1"/>
    </source>
</evidence>